<name>A0A0F9DE46_9ZZZZ</name>
<dbReference type="Pfam" id="PF00400">
    <property type="entry name" value="WD40"/>
    <property type="match status" value="3"/>
</dbReference>
<feature type="region of interest" description="Disordered" evidence="3">
    <location>
        <begin position="217"/>
        <end position="236"/>
    </location>
</feature>
<dbReference type="InterPro" id="IPR050349">
    <property type="entry name" value="WD_LIS1/nudF_dynein_reg"/>
</dbReference>
<evidence type="ECO:0000313" key="4">
    <source>
        <dbReference type="EMBL" id="KKL52001.1"/>
    </source>
</evidence>
<evidence type="ECO:0000256" key="3">
    <source>
        <dbReference type="SAM" id="MobiDB-lite"/>
    </source>
</evidence>
<dbReference type="InterPro" id="IPR019775">
    <property type="entry name" value="WD40_repeat_CS"/>
</dbReference>
<dbReference type="PROSITE" id="PS50082">
    <property type="entry name" value="WD_REPEATS_2"/>
    <property type="match status" value="3"/>
</dbReference>
<dbReference type="PROSITE" id="PS50294">
    <property type="entry name" value="WD_REPEATS_REGION"/>
    <property type="match status" value="3"/>
</dbReference>
<dbReference type="CDD" id="cd00200">
    <property type="entry name" value="WD40"/>
    <property type="match status" value="1"/>
</dbReference>
<dbReference type="InterPro" id="IPR015943">
    <property type="entry name" value="WD40/YVTN_repeat-like_dom_sf"/>
</dbReference>
<comment type="caution">
    <text evidence="4">The sequence shown here is derived from an EMBL/GenBank/DDBJ whole genome shotgun (WGS) entry which is preliminary data.</text>
</comment>
<gene>
    <name evidence="4" type="ORF">LCGC14_2289860</name>
</gene>
<dbReference type="PANTHER" id="PTHR44129">
    <property type="entry name" value="WD REPEAT-CONTAINING PROTEIN POP1"/>
    <property type="match status" value="1"/>
</dbReference>
<dbReference type="SMART" id="SM00320">
    <property type="entry name" value="WD40"/>
    <property type="match status" value="3"/>
</dbReference>
<sequence>KFRMPPKKPGKWGNSLGWASMSVGGKLMATCGRDVIIWDVAKGEPVHVFDGGGNLVWEVAMSPDGKWCAAGSMDKTIKVWDVTAGRLVKTIRHTAAVRAITFSPDGKTIAVGGLRGQIRFWRLPTFTASRPIRAHKFIVESLAYSPDGKTIVSGSFDNTIKLWDVRTGRLIREFVGKESSGKKPSKADVPKTDPEATTGRGPMAVVLLSAVAAAATAQRPSTEAPPQPTDRVRVSPSGHYFTYKGKTRLLLCDSGTQCVMQNLNVDYRGWVKRCAAEGHPGVHIWAFVPPRQQLDGSRLERRWGYLYPGATPWRRKKAGPKAYDGGYQWDLTAFDEGDNPDKHYWPRLRDLCLQLKKREMVLGITVFFGWPKDIPGDLRYHPLFHLNGGPARTRQDITHIAKPGTEIHARQWSDDWPTRMKTQWLWERFCLKLIKETSLFGNVWLDFRDEWSYDNSTNLAGHFRSFFMKRGQVWADRSGAAGFRVGNPGVPAWGTTPTMKTEGGPYDHEGVRGEVWRRATGGVHYMLHNDNRSPGIMAWDPKTAKLKRLDPDEDPGRKYVGIAARLFNRHVARLDEMAPAN</sequence>
<dbReference type="InterPro" id="IPR036322">
    <property type="entry name" value="WD40_repeat_dom_sf"/>
</dbReference>
<proteinExistence type="predicted"/>
<feature type="non-terminal residue" evidence="4">
    <location>
        <position position="581"/>
    </location>
</feature>
<keyword evidence="1" id="KW-0853">WD repeat</keyword>
<evidence type="ECO:0000256" key="2">
    <source>
        <dbReference type="ARBA" id="ARBA00022737"/>
    </source>
</evidence>
<feature type="non-terminal residue" evidence="4">
    <location>
        <position position="1"/>
    </location>
</feature>
<dbReference type="Gene3D" id="2.130.10.10">
    <property type="entry name" value="YVTN repeat-like/Quinoprotein amine dehydrogenase"/>
    <property type="match status" value="2"/>
</dbReference>
<feature type="region of interest" description="Disordered" evidence="3">
    <location>
        <begin position="176"/>
        <end position="199"/>
    </location>
</feature>
<protein>
    <submittedName>
        <fullName evidence="4">Uncharacterized protein</fullName>
    </submittedName>
</protein>
<dbReference type="Gene3D" id="3.20.20.80">
    <property type="entry name" value="Glycosidases"/>
    <property type="match status" value="1"/>
</dbReference>
<dbReference type="SUPFAM" id="SSF50978">
    <property type="entry name" value="WD40 repeat-like"/>
    <property type="match status" value="1"/>
</dbReference>
<organism evidence="4">
    <name type="scientific">marine sediment metagenome</name>
    <dbReference type="NCBI Taxonomy" id="412755"/>
    <lineage>
        <taxon>unclassified sequences</taxon>
        <taxon>metagenomes</taxon>
        <taxon>ecological metagenomes</taxon>
    </lineage>
</organism>
<dbReference type="AlphaFoldDB" id="A0A0F9DE46"/>
<reference evidence="4" key="1">
    <citation type="journal article" date="2015" name="Nature">
        <title>Complex archaea that bridge the gap between prokaryotes and eukaryotes.</title>
        <authorList>
            <person name="Spang A."/>
            <person name="Saw J.H."/>
            <person name="Jorgensen S.L."/>
            <person name="Zaremba-Niedzwiedzka K."/>
            <person name="Martijn J."/>
            <person name="Lind A.E."/>
            <person name="van Eijk R."/>
            <person name="Schleper C."/>
            <person name="Guy L."/>
            <person name="Ettema T.J."/>
        </authorList>
    </citation>
    <scope>NUCLEOTIDE SEQUENCE</scope>
</reference>
<accession>A0A0F9DE46</accession>
<feature type="compositionally biased region" description="Basic and acidic residues" evidence="3">
    <location>
        <begin position="176"/>
        <end position="194"/>
    </location>
</feature>
<evidence type="ECO:0000256" key="1">
    <source>
        <dbReference type="ARBA" id="ARBA00022574"/>
    </source>
</evidence>
<dbReference type="EMBL" id="LAZR01032045">
    <property type="protein sequence ID" value="KKL52001.1"/>
    <property type="molecule type" value="Genomic_DNA"/>
</dbReference>
<dbReference type="InterPro" id="IPR001680">
    <property type="entry name" value="WD40_rpt"/>
</dbReference>
<dbReference type="PROSITE" id="PS00678">
    <property type="entry name" value="WD_REPEATS_1"/>
    <property type="match status" value="2"/>
</dbReference>
<keyword evidence="2" id="KW-0677">Repeat</keyword>